<protein>
    <recommendedName>
        <fullName evidence="4">Type 4 fimbrial biogenesis protein PilX N-terminal domain-containing protein</fullName>
    </recommendedName>
</protein>
<keyword evidence="1" id="KW-1133">Transmembrane helix</keyword>
<proteinExistence type="predicted"/>
<keyword evidence="1" id="KW-0472">Membrane</keyword>
<evidence type="ECO:0000256" key="1">
    <source>
        <dbReference type="SAM" id="Phobius"/>
    </source>
</evidence>
<name>A0A0G1NNT6_9BACT</name>
<gene>
    <name evidence="2" type="ORF">UX33_C0017G0003</name>
</gene>
<dbReference type="AlphaFoldDB" id="A0A0G1NNT6"/>
<evidence type="ECO:0000313" key="3">
    <source>
        <dbReference type="Proteomes" id="UP000034569"/>
    </source>
</evidence>
<reference evidence="2 3" key="1">
    <citation type="journal article" date="2015" name="Nature">
        <title>rRNA introns, odd ribosomes, and small enigmatic genomes across a large radiation of phyla.</title>
        <authorList>
            <person name="Brown C.T."/>
            <person name="Hug L.A."/>
            <person name="Thomas B.C."/>
            <person name="Sharon I."/>
            <person name="Castelle C.J."/>
            <person name="Singh A."/>
            <person name="Wilkins M.J."/>
            <person name="Williams K.H."/>
            <person name="Banfield J.F."/>
        </authorList>
    </citation>
    <scope>NUCLEOTIDE SEQUENCE [LARGE SCALE GENOMIC DNA]</scope>
</reference>
<feature type="transmembrane region" description="Helical" evidence="1">
    <location>
        <begin position="12"/>
        <end position="37"/>
    </location>
</feature>
<organism evidence="2 3">
    <name type="scientific">Candidatus Azambacteria bacterium GW2011_GWC1_46_13</name>
    <dbReference type="NCBI Taxonomy" id="1618619"/>
    <lineage>
        <taxon>Bacteria</taxon>
        <taxon>Candidatus Azamiibacteriota</taxon>
    </lineage>
</organism>
<keyword evidence="1" id="KW-0812">Transmembrane</keyword>
<accession>A0A0G1NNT6</accession>
<sequence>MSNVICSQKGIAALPSILIITLILLAVGLILTTTSVIESTISFAQRKSLESFYLTEAGLKDALMKITRNKNYTSADDLTCSAGVCTLTFDDNKKAEITVTGTDPKTVIVIGSVGNIKRKISNVVNVDTYGKVTHQSWEEIDAFS</sequence>
<evidence type="ECO:0008006" key="4">
    <source>
        <dbReference type="Google" id="ProtNLM"/>
    </source>
</evidence>
<evidence type="ECO:0000313" key="2">
    <source>
        <dbReference type="EMBL" id="KKU21987.1"/>
    </source>
</evidence>
<dbReference type="EMBL" id="LCLU01000017">
    <property type="protein sequence ID" value="KKU21987.1"/>
    <property type="molecule type" value="Genomic_DNA"/>
</dbReference>
<dbReference type="Proteomes" id="UP000034569">
    <property type="component" value="Unassembled WGS sequence"/>
</dbReference>
<comment type="caution">
    <text evidence="2">The sequence shown here is derived from an EMBL/GenBank/DDBJ whole genome shotgun (WGS) entry which is preliminary data.</text>
</comment>